<dbReference type="AlphaFoldDB" id="A0A6B0GLQ6"/>
<dbReference type="OrthoDB" id="70008at2157"/>
<feature type="compositionally biased region" description="Basic and acidic residues" evidence="1">
    <location>
        <begin position="45"/>
        <end position="60"/>
    </location>
</feature>
<evidence type="ECO:0000256" key="1">
    <source>
        <dbReference type="SAM" id="MobiDB-lite"/>
    </source>
</evidence>
<protein>
    <recommendedName>
        <fullName evidence="4">HIT-type domain-containing protein</fullName>
    </recommendedName>
</protein>
<accession>A0A6B0GLQ6</accession>
<evidence type="ECO:0000313" key="2">
    <source>
        <dbReference type="EMBL" id="MWG35806.1"/>
    </source>
</evidence>
<sequence>MSVTGLCEHCSAEAADSCTRCGSVVCADHYDEETGLCTDCIREMGGKPHDAEREPDRPDADDTLQF</sequence>
<dbReference type="Proteomes" id="UP000451471">
    <property type="component" value="Unassembled WGS sequence"/>
</dbReference>
<dbReference type="RefSeq" id="WP_158205471.1">
    <property type="nucleotide sequence ID" value="NZ_WSZK01000026.1"/>
</dbReference>
<feature type="region of interest" description="Disordered" evidence="1">
    <location>
        <begin position="45"/>
        <end position="66"/>
    </location>
</feature>
<organism evidence="2 3">
    <name type="scientific">Halomarina oriensis</name>
    <dbReference type="NCBI Taxonomy" id="671145"/>
    <lineage>
        <taxon>Archaea</taxon>
        <taxon>Methanobacteriati</taxon>
        <taxon>Methanobacteriota</taxon>
        <taxon>Stenosarchaea group</taxon>
        <taxon>Halobacteria</taxon>
        <taxon>Halobacteriales</taxon>
        <taxon>Natronomonadaceae</taxon>
        <taxon>Halomarina</taxon>
    </lineage>
</organism>
<reference evidence="2 3" key="1">
    <citation type="submission" date="2019-12" db="EMBL/GenBank/DDBJ databases">
        <title>Halocatena pleomorpha gen. nov. sp. nov., an extremely halophilic archaeon of family Halobacteriaceae isolated from saltpan soil.</title>
        <authorList>
            <person name="Pal Y."/>
            <person name="Verma A."/>
            <person name="Krishnamurthi S."/>
            <person name="Kumar P."/>
        </authorList>
    </citation>
    <scope>NUCLEOTIDE SEQUENCE [LARGE SCALE GENOMIC DNA]</scope>
    <source>
        <strain evidence="2 3">JCM 16495</strain>
    </source>
</reference>
<proteinExistence type="predicted"/>
<gene>
    <name evidence="2" type="ORF">GQS65_15155</name>
</gene>
<comment type="caution">
    <text evidence="2">The sequence shown here is derived from an EMBL/GenBank/DDBJ whole genome shotgun (WGS) entry which is preliminary data.</text>
</comment>
<evidence type="ECO:0000313" key="3">
    <source>
        <dbReference type="Proteomes" id="UP000451471"/>
    </source>
</evidence>
<keyword evidence="3" id="KW-1185">Reference proteome</keyword>
<dbReference type="EMBL" id="WSZK01000026">
    <property type="protein sequence ID" value="MWG35806.1"/>
    <property type="molecule type" value="Genomic_DNA"/>
</dbReference>
<evidence type="ECO:0008006" key="4">
    <source>
        <dbReference type="Google" id="ProtNLM"/>
    </source>
</evidence>
<name>A0A6B0GLQ6_9EURY</name>